<name>A0A6J8CZM5_MYTCO</name>
<evidence type="ECO:0000256" key="2">
    <source>
        <dbReference type="ARBA" id="ARBA00022741"/>
    </source>
</evidence>
<dbReference type="Gene3D" id="2.40.50.40">
    <property type="match status" value="1"/>
</dbReference>
<dbReference type="InterPro" id="IPR016197">
    <property type="entry name" value="Chromo-like_dom_sf"/>
</dbReference>
<evidence type="ECO:0000256" key="4">
    <source>
        <dbReference type="ARBA" id="ARBA00023015"/>
    </source>
</evidence>
<dbReference type="GO" id="GO:0003682">
    <property type="term" value="F:chromatin binding"/>
    <property type="evidence" value="ECO:0007669"/>
    <property type="project" value="TreeGrafter"/>
</dbReference>
<dbReference type="OrthoDB" id="1918685at2759"/>
<comment type="subcellular location">
    <subcellularLocation>
        <location evidence="1">Nucleus</location>
    </subcellularLocation>
</comment>
<gene>
    <name evidence="9" type="ORF">MCOR_35161</name>
</gene>
<feature type="compositionally biased region" description="Basic and acidic residues" evidence="7">
    <location>
        <begin position="71"/>
        <end position="94"/>
    </location>
</feature>
<dbReference type="EMBL" id="CACVKT020006376">
    <property type="protein sequence ID" value="CAC5401029.1"/>
    <property type="molecule type" value="Genomic_DNA"/>
</dbReference>
<dbReference type="InterPro" id="IPR023780">
    <property type="entry name" value="Chromo_domain"/>
</dbReference>
<dbReference type="Proteomes" id="UP000507470">
    <property type="component" value="Unassembled WGS sequence"/>
</dbReference>
<reference evidence="9 10" key="1">
    <citation type="submission" date="2020-06" db="EMBL/GenBank/DDBJ databases">
        <authorList>
            <person name="Li R."/>
            <person name="Bekaert M."/>
        </authorList>
    </citation>
    <scope>NUCLEOTIDE SEQUENCE [LARGE SCALE GENOMIC DNA]</scope>
    <source>
        <strain evidence="10">wild</strain>
    </source>
</reference>
<evidence type="ECO:0000256" key="1">
    <source>
        <dbReference type="ARBA" id="ARBA00004123"/>
    </source>
</evidence>
<organism evidence="9 10">
    <name type="scientific">Mytilus coruscus</name>
    <name type="common">Sea mussel</name>
    <dbReference type="NCBI Taxonomy" id="42192"/>
    <lineage>
        <taxon>Eukaryota</taxon>
        <taxon>Metazoa</taxon>
        <taxon>Spiralia</taxon>
        <taxon>Lophotrochozoa</taxon>
        <taxon>Mollusca</taxon>
        <taxon>Bivalvia</taxon>
        <taxon>Autobranchia</taxon>
        <taxon>Pteriomorphia</taxon>
        <taxon>Mytilida</taxon>
        <taxon>Mytiloidea</taxon>
        <taxon>Mytilidae</taxon>
        <taxon>Mytilinae</taxon>
        <taxon>Mytilus</taxon>
    </lineage>
</organism>
<sequence length="339" mass="38449">MDKGDLDDDFSKPLFGRPDKSSKLTYSSESGEDKSASGSGNNSSESGSESGSNSSKSDSSSESGSSSESNSKSESESDNHNGHNDRQDILRENPDLFGLRDLVDRDRNQCDTMHRTLMRRVSLEAGKEKKGKSSSGDWNESGGSNESSSGSEDYHPPRAVQSRPVRRAVKGRRSKGQNIKVSIVMQKPRYRSGRKQSRRGVCYKEESDDVTDSDDIVEVAQEEEDAEAENRETVERVYKTRMGKEIGNWKQNNHIQCIGEWRSNDGCDPSINEVEQQFLIKWKNWANIHNTWETYENLKEQKVNGLKKLENYLKNLNEINDWKKAASPEDENIMNYRRK</sequence>
<keyword evidence="3" id="KW-0067">ATP-binding</keyword>
<dbReference type="GO" id="GO:0140658">
    <property type="term" value="F:ATP-dependent chromatin remodeler activity"/>
    <property type="evidence" value="ECO:0007669"/>
    <property type="project" value="TreeGrafter"/>
</dbReference>
<dbReference type="GO" id="GO:0003677">
    <property type="term" value="F:DNA binding"/>
    <property type="evidence" value="ECO:0007669"/>
    <property type="project" value="TreeGrafter"/>
</dbReference>
<feature type="compositionally biased region" description="Low complexity" evidence="7">
    <location>
        <begin position="37"/>
        <end position="70"/>
    </location>
</feature>
<keyword evidence="2" id="KW-0547">Nucleotide-binding</keyword>
<dbReference type="InterPro" id="IPR023779">
    <property type="entry name" value="Chromodomain_CS"/>
</dbReference>
<evidence type="ECO:0000259" key="8">
    <source>
        <dbReference type="PROSITE" id="PS50013"/>
    </source>
</evidence>
<dbReference type="InterPro" id="IPR000953">
    <property type="entry name" value="Chromo/chromo_shadow_dom"/>
</dbReference>
<feature type="domain" description="Chromo" evidence="8">
    <location>
        <begin position="232"/>
        <end position="324"/>
    </location>
</feature>
<feature type="compositionally biased region" description="Basic residues" evidence="7">
    <location>
        <begin position="164"/>
        <end position="175"/>
    </location>
</feature>
<dbReference type="AlphaFoldDB" id="A0A6J8CZM5"/>
<keyword evidence="10" id="KW-1185">Reference proteome</keyword>
<feature type="region of interest" description="Disordered" evidence="7">
    <location>
        <begin position="1"/>
        <end position="208"/>
    </location>
</feature>
<evidence type="ECO:0000313" key="9">
    <source>
        <dbReference type="EMBL" id="CAC5401029.1"/>
    </source>
</evidence>
<dbReference type="PANTHER" id="PTHR45623">
    <property type="entry name" value="CHROMODOMAIN-HELICASE-DNA-BINDING PROTEIN 3-RELATED-RELATED"/>
    <property type="match status" value="1"/>
</dbReference>
<feature type="compositionally biased region" description="Low complexity" evidence="7">
    <location>
        <begin position="133"/>
        <end position="151"/>
    </location>
</feature>
<dbReference type="Pfam" id="PF00385">
    <property type="entry name" value="Chromo"/>
    <property type="match status" value="1"/>
</dbReference>
<evidence type="ECO:0000313" key="10">
    <source>
        <dbReference type="Proteomes" id="UP000507470"/>
    </source>
</evidence>
<dbReference type="GO" id="GO:0034728">
    <property type="term" value="P:nucleosome organization"/>
    <property type="evidence" value="ECO:0007669"/>
    <property type="project" value="TreeGrafter"/>
</dbReference>
<keyword evidence="4" id="KW-0805">Transcription regulation</keyword>
<dbReference type="GO" id="GO:0005524">
    <property type="term" value="F:ATP binding"/>
    <property type="evidence" value="ECO:0007669"/>
    <property type="project" value="UniProtKB-KW"/>
</dbReference>
<dbReference type="GO" id="GO:0016887">
    <property type="term" value="F:ATP hydrolysis activity"/>
    <property type="evidence" value="ECO:0007669"/>
    <property type="project" value="TreeGrafter"/>
</dbReference>
<evidence type="ECO:0000256" key="3">
    <source>
        <dbReference type="ARBA" id="ARBA00022840"/>
    </source>
</evidence>
<evidence type="ECO:0000256" key="5">
    <source>
        <dbReference type="ARBA" id="ARBA00023163"/>
    </source>
</evidence>
<keyword evidence="6" id="KW-0539">Nucleus</keyword>
<feature type="compositionally biased region" description="Basic and acidic residues" evidence="7">
    <location>
        <begin position="101"/>
        <end position="114"/>
    </location>
</feature>
<proteinExistence type="predicted"/>
<dbReference type="SMART" id="SM00298">
    <property type="entry name" value="CHROMO"/>
    <property type="match status" value="1"/>
</dbReference>
<dbReference type="GO" id="GO:0000785">
    <property type="term" value="C:chromatin"/>
    <property type="evidence" value="ECO:0007669"/>
    <property type="project" value="TreeGrafter"/>
</dbReference>
<dbReference type="GO" id="GO:0042393">
    <property type="term" value="F:histone binding"/>
    <property type="evidence" value="ECO:0007669"/>
    <property type="project" value="TreeGrafter"/>
</dbReference>
<feature type="compositionally biased region" description="Basic residues" evidence="7">
    <location>
        <begin position="188"/>
        <end position="198"/>
    </location>
</feature>
<protein>
    <recommendedName>
        <fullName evidence="8">Chromo domain-containing protein</fullName>
    </recommendedName>
</protein>
<dbReference type="PROSITE" id="PS00598">
    <property type="entry name" value="CHROMO_1"/>
    <property type="match status" value="1"/>
</dbReference>
<keyword evidence="5" id="KW-0804">Transcription</keyword>
<dbReference type="PANTHER" id="PTHR45623:SF14">
    <property type="entry name" value="CHROMODOMAIN-HELICASE-DNA-BINDING PROTEIN 1"/>
    <property type="match status" value="1"/>
</dbReference>
<evidence type="ECO:0000256" key="6">
    <source>
        <dbReference type="ARBA" id="ARBA00023242"/>
    </source>
</evidence>
<dbReference type="SUPFAM" id="SSF54160">
    <property type="entry name" value="Chromo domain-like"/>
    <property type="match status" value="1"/>
</dbReference>
<dbReference type="PROSITE" id="PS50013">
    <property type="entry name" value="CHROMO_2"/>
    <property type="match status" value="1"/>
</dbReference>
<evidence type="ECO:0000256" key="7">
    <source>
        <dbReference type="SAM" id="MobiDB-lite"/>
    </source>
</evidence>
<accession>A0A6J8CZM5</accession>
<dbReference type="GO" id="GO:0005634">
    <property type="term" value="C:nucleus"/>
    <property type="evidence" value="ECO:0007669"/>
    <property type="project" value="UniProtKB-SubCell"/>
</dbReference>